<dbReference type="PROSITE" id="PS01010">
    <property type="entry name" value="CRISP_2"/>
    <property type="match status" value="1"/>
</dbReference>
<comment type="function">
    <text evidence="1">Probably involved in the defense reaction of plants against pathogens.</text>
</comment>
<dbReference type="SUPFAM" id="SSF55797">
    <property type="entry name" value="PR-1-like"/>
    <property type="match status" value="1"/>
</dbReference>
<dbReference type="InterPro" id="IPR035940">
    <property type="entry name" value="CAP_sf"/>
</dbReference>
<keyword evidence="3 7" id="KW-0732">Signal</keyword>
<comment type="similarity">
    <text evidence="2">Belongs to the CRISP family.</text>
</comment>
<evidence type="ECO:0000256" key="7">
    <source>
        <dbReference type="SAM" id="SignalP"/>
    </source>
</evidence>
<evidence type="ECO:0000256" key="6">
    <source>
        <dbReference type="ARBA" id="ARBA00023265"/>
    </source>
</evidence>
<protein>
    <recommendedName>
        <fullName evidence="8">SCP domain-containing protein</fullName>
    </recommendedName>
</protein>
<keyword evidence="4" id="KW-0611">Plant defense</keyword>
<keyword evidence="10" id="KW-1185">Reference proteome</keyword>
<dbReference type="FunFam" id="3.40.33.10:FF:000006">
    <property type="entry name" value="Putative pathogenesis-related protein 1"/>
    <property type="match status" value="1"/>
</dbReference>
<proteinExistence type="inferred from homology"/>
<dbReference type="PRINTS" id="PR00838">
    <property type="entry name" value="V5ALLERGEN"/>
</dbReference>
<evidence type="ECO:0000259" key="8">
    <source>
        <dbReference type="SMART" id="SM00198"/>
    </source>
</evidence>
<name>A0AAV6W6Z5_9LAMI</name>
<evidence type="ECO:0000256" key="5">
    <source>
        <dbReference type="ARBA" id="ARBA00023157"/>
    </source>
</evidence>
<dbReference type="GO" id="GO:0098542">
    <property type="term" value="P:defense response to other organism"/>
    <property type="evidence" value="ECO:0007669"/>
    <property type="project" value="UniProtKB-ARBA"/>
</dbReference>
<evidence type="ECO:0000256" key="1">
    <source>
        <dbReference type="ARBA" id="ARBA00003143"/>
    </source>
</evidence>
<evidence type="ECO:0000313" key="10">
    <source>
        <dbReference type="Proteomes" id="UP000826271"/>
    </source>
</evidence>
<accession>A0AAV6W6Z5</accession>
<dbReference type="PANTHER" id="PTHR10334">
    <property type="entry name" value="CYSTEINE-RICH SECRETORY PROTEIN-RELATED"/>
    <property type="match status" value="1"/>
</dbReference>
<dbReference type="SMART" id="SM00198">
    <property type="entry name" value="SCP"/>
    <property type="match status" value="1"/>
</dbReference>
<dbReference type="PRINTS" id="PR00837">
    <property type="entry name" value="V5TPXLIKE"/>
</dbReference>
<sequence>MGSTKVPVILVCLMMALTQLTTAQKLPEDYVNAHTPARAEVGVQPLVWDETVAAYAQNYANERSKDCAMQHSGGPYGENLAAGSWDLTAKQAMDMWVGEKNFYDVASNTCVGGQCLHYTQVVWRNSTSVGCASAKCLNGWTFITCNYDPPGNYIGERPY</sequence>
<feature type="chain" id="PRO_5043809482" description="SCP domain-containing protein" evidence="7">
    <location>
        <begin position="24"/>
        <end position="159"/>
    </location>
</feature>
<feature type="domain" description="SCP" evidence="8">
    <location>
        <begin position="25"/>
        <end position="155"/>
    </location>
</feature>
<keyword evidence="6" id="KW-0568">Pathogenesis-related protein</keyword>
<dbReference type="Gene3D" id="3.40.33.10">
    <property type="entry name" value="CAP"/>
    <property type="match status" value="1"/>
</dbReference>
<evidence type="ECO:0000256" key="3">
    <source>
        <dbReference type="ARBA" id="ARBA00022729"/>
    </source>
</evidence>
<dbReference type="GO" id="GO:0005576">
    <property type="term" value="C:extracellular region"/>
    <property type="evidence" value="ECO:0007669"/>
    <property type="project" value="InterPro"/>
</dbReference>
<dbReference type="Pfam" id="PF00188">
    <property type="entry name" value="CAP"/>
    <property type="match status" value="1"/>
</dbReference>
<evidence type="ECO:0000256" key="2">
    <source>
        <dbReference type="ARBA" id="ARBA00009923"/>
    </source>
</evidence>
<organism evidence="9 10">
    <name type="scientific">Buddleja alternifolia</name>
    <dbReference type="NCBI Taxonomy" id="168488"/>
    <lineage>
        <taxon>Eukaryota</taxon>
        <taxon>Viridiplantae</taxon>
        <taxon>Streptophyta</taxon>
        <taxon>Embryophyta</taxon>
        <taxon>Tracheophyta</taxon>
        <taxon>Spermatophyta</taxon>
        <taxon>Magnoliopsida</taxon>
        <taxon>eudicotyledons</taxon>
        <taxon>Gunneridae</taxon>
        <taxon>Pentapetalae</taxon>
        <taxon>asterids</taxon>
        <taxon>lamiids</taxon>
        <taxon>Lamiales</taxon>
        <taxon>Scrophulariaceae</taxon>
        <taxon>Buddlejeae</taxon>
        <taxon>Buddleja</taxon>
    </lineage>
</organism>
<evidence type="ECO:0000256" key="4">
    <source>
        <dbReference type="ARBA" id="ARBA00022821"/>
    </source>
</evidence>
<dbReference type="EMBL" id="WHWC01000019">
    <property type="protein sequence ID" value="KAG8364177.1"/>
    <property type="molecule type" value="Genomic_DNA"/>
</dbReference>
<gene>
    <name evidence="9" type="ORF">BUALT_Bualt19G0099900</name>
</gene>
<comment type="caution">
    <text evidence="9">The sequence shown here is derived from an EMBL/GenBank/DDBJ whole genome shotgun (WGS) entry which is preliminary data.</text>
</comment>
<dbReference type="AlphaFoldDB" id="A0AAV6W6Z5"/>
<dbReference type="Proteomes" id="UP000826271">
    <property type="component" value="Unassembled WGS sequence"/>
</dbReference>
<reference evidence="9" key="1">
    <citation type="submission" date="2019-10" db="EMBL/GenBank/DDBJ databases">
        <authorList>
            <person name="Zhang R."/>
            <person name="Pan Y."/>
            <person name="Wang J."/>
            <person name="Ma R."/>
            <person name="Yu S."/>
        </authorList>
    </citation>
    <scope>NUCLEOTIDE SEQUENCE</scope>
    <source>
        <strain evidence="9">LA-IB0</strain>
        <tissue evidence="9">Leaf</tissue>
    </source>
</reference>
<feature type="signal peptide" evidence="7">
    <location>
        <begin position="1"/>
        <end position="23"/>
    </location>
</feature>
<dbReference type="InterPro" id="IPR001283">
    <property type="entry name" value="CRISP-related"/>
</dbReference>
<dbReference type="InterPro" id="IPR014044">
    <property type="entry name" value="CAP_dom"/>
</dbReference>
<evidence type="ECO:0000313" key="9">
    <source>
        <dbReference type="EMBL" id="KAG8364177.1"/>
    </source>
</evidence>
<dbReference type="InterPro" id="IPR018244">
    <property type="entry name" value="Allrgn_V5/Tpx1_CS"/>
</dbReference>
<keyword evidence="5" id="KW-1015">Disulfide bond</keyword>
<dbReference type="CDD" id="cd05381">
    <property type="entry name" value="CAP_PR-1"/>
    <property type="match status" value="1"/>
</dbReference>
<dbReference type="InterPro" id="IPR002413">
    <property type="entry name" value="V5_allergen-like"/>
</dbReference>